<gene>
    <name evidence="2" type="ORF">Bca52824_084091</name>
</gene>
<evidence type="ECO:0000256" key="1">
    <source>
        <dbReference type="SAM" id="MobiDB-lite"/>
    </source>
</evidence>
<accession>A0A8X7PLY8</accession>
<protein>
    <submittedName>
        <fullName evidence="2">Uncharacterized protein</fullName>
    </submittedName>
</protein>
<sequence>MREEEDEVDQDQSLKRGRRNTSPRGGRRSFGSLGSEEKPTRSRAGRRSLGKTGSQEKPRSGRNKVKLTTEKSS</sequence>
<organism evidence="2 3">
    <name type="scientific">Brassica carinata</name>
    <name type="common">Ethiopian mustard</name>
    <name type="synonym">Abyssinian cabbage</name>
    <dbReference type="NCBI Taxonomy" id="52824"/>
    <lineage>
        <taxon>Eukaryota</taxon>
        <taxon>Viridiplantae</taxon>
        <taxon>Streptophyta</taxon>
        <taxon>Embryophyta</taxon>
        <taxon>Tracheophyta</taxon>
        <taxon>Spermatophyta</taxon>
        <taxon>Magnoliopsida</taxon>
        <taxon>eudicotyledons</taxon>
        <taxon>Gunneridae</taxon>
        <taxon>Pentapetalae</taxon>
        <taxon>rosids</taxon>
        <taxon>malvids</taxon>
        <taxon>Brassicales</taxon>
        <taxon>Brassicaceae</taxon>
        <taxon>Brassiceae</taxon>
        <taxon>Brassica</taxon>
    </lineage>
</organism>
<feature type="compositionally biased region" description="Basic residues" evidence="1">
    <location>
        <begin position="15"/>
        <end position="27"/>
    </location>
</feature>
<feature type="compositionally biased region" description="Acidic residues" evidence="1">
    <location>
        <begin position="1"/>
        <end position="10"/>
    </location>
</feature>
<evidence type="ECO:0000313" key="3">
    <source>
        <dbReference type="Proteomes" id="UP000886595"/>
    </source>
</evidence>
<proteinExistence type="predicted"/>
<dbReference type="EMBL" id="JAAMPC010000016">
    <property type="protein sequence ID" value="KAG2253955.1"/>
    <property type="molecule type" value="Genomic_DNA"/>
</dbReference>
<reference evidence="2 3" key="1">
    <citation type="submission" date="2020-02" db="EMBL/GenBank/DDBJ databases">
        <authorList>
            <person name="Ma Q."/>
            <person name="Huang Y."/>
            <person name="Song X."/>
            <person name="Pei D."/>
        </authorList>
    </citation>
    <scope>NUCLEOTIDE SEQUENCE [LARGE SCALE GENOMIC DNA]</scope>
    <source>
        <strain evidence="2">Sxm20200214</strain>
        <tissue evidence="2">Leaf</tissue>
    </source>
</reference>
<dbReference type="Proteomes" id="UP000886595">
    <property type="component" value="Unassembled WGS sequence"/>
</dbReference>
<comment type="caution">
    <text evidence="2">The sequence shown here is derived from an EMBL/GenBank/DDBJ whole genome shotgun (WGS) entry which is preliminary data.</text>
</comment>
<evidence type="ECO:0000313" key="2">
    <source>
        <dbReference type="EMBL" id="KAG2253955.1"/>
    </source>
</evidence>
<feature type="region of interest" description="Disordered" evidence="1">
    <location>
        <begin position="1"/>
        <end position="73"/>
    </location>
</feature>
<dbReference type="AlphaFoldDB" id="A0A8X7PLY8"/>
<name>A0A8X7PLY8_BRACI</name>
<keyword evidence="3" id="KW-1185">Reference proteome</keyword>